<dbReference type="SUPFAM" id="SSF52833">
    <property type="entry name" value="Thioredoxin-like"/>
    <property type="match status" value="1"/>
</dbReference>
<feature type="compositionally biased region" description="Basic and acidic residues" evidence="1">
    <location>
        <begin position="42"/>
        <end position="56"/>
    </location>
</feature>
<dbReference type="PANTHER" id="PTHR45669">
    <property type="entry name" value="GLUTAREDOXIN DOMAIN-CONTAINING CYSTEINE-RICH PROTEIN CG12206-RELATED"/>
    <property type="match status" value="1"/>
</dbReference>
<gene>
    <name evidence="3" type="ORF">Sjap_005704</name>
</gene>
<dbReference type="PROSITE" id="PS51354">
    <property type="entry name" value="GLUTAREDOXIN_2"/>
    <property type="match status" value="1"/>
</dbReference>
<dbReference type="Gene3D" id="3.40.30.10">
    <property type="entry name" value="Glutaredoxin"/>
    <property type="match status" value="1"/>
</dbReference>
<evidence type="ECO:0000313" key="4">
    <source>
        <dbReference type="Proteomes" id="UP001417504"/>
    </source>
</evidence>
<sequence>MGCVSSALLDQADELTQFDGSTGLGHHIVSLTSTTYGLLTLERKPPTPPRFDRDSSPDPNPLRSEPEIINSWELMAGLDSDSSRFTPPPKKPASTSPSSLLHTVQELDSRISRTPKVSTPGPNRPVCKENLNPNRPVRTGGEVLGECKSGVLRPFGDCPGRPSSAPIMIEEFPIPFPFPRRCPRGGENRVVLYTTTLRGVRKTFEDCNAVRGVFEGIGVSISERDVSMHSGYREELKELMKGTHEFSINGGLVPRVFVKGRYIGGADEVLRIHEEGILGKLVEGVPRRRGGVVCEGCGGVGFLPCFDCNGSCKVVVFVKEMQGREVVKRCPCCNENGLVLCPLCS</sequence>
<comment type="caution">
    <text evidence="3">The sequence shown here is derived from an EMBL/GenBank/DDBJ whole genome shotgun (WGS) entry which is preliminary data.</text>
</comment>
<feature type="domain" description="Glutaredoxin" evidence="2">
    <location>
        <begin position="190"/>
        <end position="263"/>
    </location>
</feature>
<dbReference type="InterPro" id="IPR036249">
    <property type="entry name" value="Thioredoxin-like_sf"/>
</dbReference>
<organism evidence="3 4">
    <name type="scientific">Stephania japonica</name>
    <dbReference type="NCBI Taxonomy" id="461633"/>
    <lineage>
        <taxon>Eukaryota</taxon>
        <taxon>Viridiplantae</taxon>
        <taxon>Streptophyta</taxon>
        <taxon>Embryophyta</taxon>
        <taxon>Tracheophyta</taxon>
        <taxon>Spermatophyta</taxon>
        <taxon>Magnoliopsida</taxon>
        <taxon>Ranunculales</taxon>
        <taxon>Menispermaceae</taxon>
        <taxon>Menispermoideae</taxon>
        <taxon>Cissampelideae</taxon>
        <taxon>Stephania</taxon>
    </lineage>
</organism>
<name>A0AAP0K4H7_9MAGN</name>
<feature type="region of interest" description="Disordered" evidence="1">
    <location>
        <begin position="113"/>
        <end position="141"/>
    </location>
</feature>
<evidence type="ECO:0000256" key="1">
    <source>
        <dbReference type="SAM" id="MobiDB-lite"/>
    </source>
</evidence>
<feature type="region of interest" description="Disordered" evidence="1">
    <location>
        <begin position="42"/>
        <end position="65"/>
    </location>
</feature>
<accession>A0AAP0K4H7</accession>
<keyword evidence="4" id="KW-1185">Reference proteome</keyword>
<dbReference type="Pfam" id="PF23733">
    <property type="entry name" value="GRXCR1-2_C"/>
    <property type="match status" value="1"/>
</dbReference>
<protein>
    <recommendedName>
        <fullName evidence="2">Glutaredoxin domain-containing protein</fullName>
    </recommendedName>
</protein>
<feature type="region of interest" description="Disordered" evidence="1">
    <location>
        <begin position="79"/>
        <end position="101"/>
    </location>
</feature>
<reference evidence="3 4" key="1">
    <citation type="submission" date="2024-01" db="EMBL/GenBank/DDBJ databases">
        <title>Genome assemblies of Stephania.</title>
        <authorList>
            <person name="Yang L."/>
        </authorList>
    </citation>
    <scope>NUCLEOTIDE SEQUENCE [LARGE SCALE GENOMIC DNA]</scope>
    <source>
        <strain evidence="3">QJT</strain>
        <tissue evidence="3">Leaf</tissue>
    </source>
</reference>
<dbReference type="CDD" id="cd03031">
    <property type="entry name" value="GRX_GRX_like"/>
    <property type="match status" value="1"/>
</dbReference>
<evidence type="ECO:0000259" key="2">
    <source>
        <dbReference type="Pfam" id="PF00462"/>
    </source>
</evidence>
<dbReference type="Proteomes" id="UP001417504">
    <property type="component" value="Unassembled WGS sequence"/>
</dbReference>
<dbReference type="PANTHER" id="PTHR45669:SF22">
    <property type="entry name" value="GLUTAREDOXIN DOMAIN-CONTAINING CYSTEINE-RICH PROTEIN CG12206-RELATED"/>
    <property type="match status" value="1"/>
</dbReference>
<dbReference type="EMBL" id="JBBNAE010000002">
    <property type="protein sequence ID" value="KAK9145801.1"/>
    <property type="molecule type" value="Genomic_DNA"/>
</dbReference>
<dbReference type="AlphaFoldDB" id="A0AAP0K4H7"/>
<proteinExistence type="predicted"/>
<evidence type="ECO:0000313" key="3">
    <source>
        <dbReference type="EMBL" id="KAK9145801.1"/>
    </source>
</evidence>
<dbReference type="InterPro" id="IPR002109">
    <property type="entry name" value="Glutaredoxin"/>
</dbReference>
<dbReference type="Pfam" id="PF00462">
    <property type="entry name" value="Glutaredoxin"/>
    <property type="match status" value="1"/>
</dbReference>